<dbReference type="RefSeq" id="WP_095720109.1">
    <property type="nucleotide sequence ID" value="NZ_NTFS01000012.1"/>
</dbReference>
<dbReference type="AlphaFoldDB" id="A0A2A2TPL9"/>
<reference evidence="1 2" key="1">
    <citation type="submission" date="2017-08" db="EMBL/GenBank/DDBJ databases">
        <title>Draft genome sequence of filamentous cyanobacterium Calothrix elsteri CCALA 953.</title>
        <authorList>
            <person name="Gagunashvili A.N."/>
            <person name="Elster J."/>
            <person name="Andresson O.S."/>
        </authorList>
    </citation>
    <scope>NUCLEOTIDE SEQUENCE [LARGE SCALE GENOMIC DNA]</scope>
    <source>
        <strain evidence="1 2">CCALA 953</strain>
    </source>
</reference>
<sequence>MKTDGKLVRNIGNTKLRISRSYLCEFTLRILLQVMTLPLRLNLGESHNGFIRQGFWTPEQSSMSI</sequence>
<accession>A0A2A2TPL9</accession>
<comment type="caution">
    <text evidence="1">The sequence shown here is derived from an EMBL/GenBank/DDBJ whole genome shotgun (WGS) entry which is preliminary data.</text>
</comment>
<protein>
    <submittedName>
        <fullName evidence="1">Uncharacterized protein</fullName>
    </submittedName>
</protein>
<evidence type="ECO:0000313" key="1">
    <source>
        <dbReference type="EMBL" id="PAX60382.1"/>
    </source>
</evidence>
<dbReference type="Proteomes" id="UP000218238">
    <property type="component" value="Unassembled WGS sequence"/>
</dbReference>
<dbReference type="EMBL" id="NTFS01000012">
    <property type="protein sequence ID" value="PAX60382.1"/>
    <property type="molecule type" value="Genomic_DNA"/>
</dbReference>
<keyword evidence="2" id="KW-1185">Reference proteome</keyword>
<name>A0A2A2TPL9_9CYAN</name>
<organism evidence="1 2">
    <name type="scientific">Brunnivagina elsteri CCALA 953</name>
    <dbReference type="NCBI Taxonomy" id="987040"/>
    <lineage>
        <taxon>Bacteria</taxon>
        <taxon>Bacillati</taxon>
        <taxon>Cyanobacteriota</taxon>
        <taxon>Cyanophyceae</taxon>
        <taxon>Nostocales</taxon>
        <taxon>Calotrichaceae</taxon>
        <taxon>Brunnivagina</taxon>
    </lineage>
</organism>
<evidence type="ECO:0000313" key="2">
    <source>
        <dbReference type="Proteomes" id="UP000218238"/>
    </source>
</evidence>
<proteinExistence type="predicted"/>
<gene>
    <name evidence="1" type="ORF">CK510_02110</name>
</gene>